<dbReference type="EMBL" id="JAYMYS010000001">
    <property type="protein sequence ID" value="KAK7412615.1"/>
    <property type="molecule type" value="Genomic_DNA"/>
</dbReference>
<dbReference type="PANTHER" id="PTHR33670:SF1">
    <property type="entry name" value="OS09G0416300 PROTEIN"/>
    <property type="match status" value="1"/>
</dbReference>
<protein>
    <submittedName>
        <fullName evidence="1">Uncharacterized protein</fullName>
    </submittedName>
</protein>
<dbReference type="Pfam" id="PF15365">
    <property type="entry name" value="PNRC"/>
    <property type="match status" value="1"/>
</dbReference>
<proteinExistence type="predicted"/>
<evidence type="ECO:0000313" key="1">
    <source>
        <dbReference type="EMBL" id="KAK7412615.1"/>
    </source>
</evidence>
<comment type="caution">
    <text evidence="1">The sequence shown here is derived from an EMBL/GenBank/DDBJ whole genome shotgun (WGS) entry which is preliminary data.</text>
</comment>
<dbReference type="AlphaFoldDB" id="A0AAN9T3A7"/>
<dbReference type="GO" id="GO:0016071">
    <property type="term" value="P:mRNA metabolic process"/>
    <property type="evidence" value="ECO:0007669"/>
    <property type="project" value="UniProtKB-ARBA"/>
</dbReference>
<organism evidence="1 2">
    <name type="scientific">Psophocarpus tetragonolobus</name>
    <name type="common">Winged bean</name>
    <name type="synonym">Dolichos tetragonolobus</name>
    <dbReference type="NCBI Taxonomy" id="3891"/>
    <lineage>
        <taxon>Eukaryota</taxon>
        <taxon>Viridiplantae</taxon>
        <taxon>Streptophyta</taxon>
        <taxon>Embryophyta</taxon>
        <taxon>Tracheophyta</taxon>
        <taxon>Spermatophyta</taxon>
        <taxon>Magnoliopsida</taxon>
        <taxon>eudicotyledons</taxon>
        <taxon>Gunneridae</taxon>
        <taxon>Pentapetalae</taxon>
        <taxon>rosids</taxon>
        <taxon>fabids</taxon>
        <taxon>Fabales</taxon>
        <taxon>Fabaceae</taxon>
        <taxon>Papilionoideae</taxon>
        <taxon>50 kb inversion clade</taxon>
        <taxon>NPAAA clade</taxon>
        <taxon>indigoferoid/millettioid clade</taxon>
        <taxon>Phaseoleae</taxon>
        <taxon>Psophocarpus</taxon>
    </lineage>
</organism>
<gene>
    <name evidence="1" type="ORF">VNO78_04114</name>
</gene>
<accession>A0AAN9T3A7</accession>
<sequence>MATEVLRPQHCFAERCRTDPTNTVTRFHRKQRKRLAEKRPSFDDSRTCALLMEKVTILRRGDSLDSKLKTQPFKNDLLLLGTQRLGPHPETVPKQIRIVDFKSGRQIYAGSAFAVSPSPSALPLPSFSRKQQVDDSATRDLRRLLRLE</sequence>
<dbReference type="Proteomes" id="UP001386955">
    <property type="component" value="Unassembled WGS sequence"/>
</dbReference>
<name>A0AAN9T3A7_PSOTE</name>
<evidence type="ECO:0000313" key="2">
    <source>
        <dbReference type="Proteomes" id="UP001386955"/>
    </source>
</evidence>
<reference evidence="1 2" key="1">
    <citation type="submission" date="2024-01" db="EMBL/GenBank/DDBJ databases">
        <title>The genomes of 5 underutilized Papilionoideae crops provide insights into root nodulation and disease resistanc.</title>
        <authorList>
            <person name="Jiang F."/>
        </authorList>
    </citation>
    <scope>NUCLEOTIDE SEQUENCE [LARGE SCALE GENOMIC DNA]</scope>
    <source>
        <strain evidence="1">DUOXIRENSHENG_FW03</strain>
        <tissue evidence="1">Leaves</tissue>
    </source>
</reference>
<dbReference type="InterPro" id="IPR028322">
    <property type="entry name" value="PNRC-like_rgn"/>
</dbReference>
<dbReference type="PANTHER" id="PTHR33670">
    <property type="entry name" value="SPLICING FACTOR, PROLINE- AND GLUTAMINE-RICH-LIKE"/>
    <property type="match status" value="1"/>
</dbReference>
<keyword evidence="2" id="KW-1185">Reference proteome</keyword>